<reference evidence="2" key="1">
    <citation type="journal article" date="2011" name="Science">
        <title>The plant cell wall-decomposing machinery underlies the functional diversity of forest fungi.</title>
        <authorList>
            <person name="Eastwood D.C."/>
            <person name="Floudas D."/>
            <person name="Binder M."/>
            <person name="Majcherczyk A."/>
            <person name="Schneider P."/>
            <person name="Aerts A."/>
            <person name="Asiegbu F.O."/>
            <person name="Baker S.E."/>
            <person name="Barry K."/>
            <person name="Bendiksby M."/>
            <person name="Blumentritt M."/>
            <person name="Coutinho P.M."/>
            <person name="Cullen D."/>
            <person name="de Vries R.P."/>
            <person name="Gathman A."/>
            <person name="Goodell B."/>
            <person name="Henrissat B."/>
            <person name="Ihrmark K."/>
            <person name="Kauserud H."/>
            <person name="Kohler A."/>
            <person name="LaButti K."/>
            <person name="Lapidus A."/>
            <person name="Lavin J.L."/>
            <person name="Lee Y.-H."/>
            <person name="Lindquist E."/>
            <person name="Lilly W."/>
            <person name="Lucas S."/>
            <person name="Morin E."/>
            <person name="Murat C."/>
            <person name="Oguiza J.A."/>
            <person name="Park J."/>
            <person name="Pisabarro A.G."/>
            <person name="Riley R."/>
            <person name="Rosling A."/>
            <person name="Salamov A."/>
            <person name="Schmidt O."/>
            <person name="Schmutz J."/>
            <person name="Skrede I."/>
            <person name="Stenlid J."/>
            <person name="Wiebenga A."/>
            <person name="Xie X."/>
            <person name="Kuees U."/>
            <person name="Hibbett D.S."/>
            <person name="Hoffmeister D."/>
            <person name="Hoegberg N."/>
            <person name="Martin F."/>
            <person name="Grigoriev I.V."/>
            <person name="Watkinson S.C."/>
        </authorList>
    </citation>
    <scope>NUCLEOTIDE SEQUENCE [LARGE SCALE GENOMIC DNA]</scope>
    <source>
        <strain evidence="2">strain S7.3</strain>
    </source>
</reference>
<evidence type="ECO:0000313" key="1">
    <source>
        <dbReference type="EMBL" id="EGN93321.1"/>
    </source>
</evidence>
<name>F8QER6_SERL3</name>
<dbReference type="EMBL" id="GL945493">
    <property type="protein sequence ID" value="EGN93321.1"/>
    <property type="molecule type" value="Genomic_DNA"/>
</dbReference>
<organism evidence="2">
    <name type="scientific">Serpula lacrymans var. lacrymans (strain S7.3)</name>
    <name type="common">Dry rot fungus</name>
    <dbReference type="NCBI Taxonomy" id="936435"/>
    <lineage>
        <taxon>Eukaryota</taxon>
        <taxon>Fungi</taxon>
        <taxon>Dikarya</taxon>
        <taxon>Basidiomycota</taxon>
        <taxon>Agaricomycotina</taxon>
        <taxon>Agaricomycetes</taxon>
        <taxon>Agaricomycetidae</taxon>
        <taxon>Boletales</taxon>
        <taxon>Coniophorineae</taxon>
        <taxon>Serpulaceae</taxon>
        <taxon>Serpula</taxon>
    </lineage>
</organism>
<proteinExistence type="predicted"/>
<gene>
    <name evidence="1" type="ORF">SERLA73DRAFT_145889</name>
</gene>
<dbReference type="InParanoid" id="F8QER6"/>
<dbReference type="Proteomes" id="UP000008063">
    <property type="component" value="Unassembled WGS sequence"/>
</dbReference>
<dbReference type="HOGENOM" id="CLU_3033820_0_0_1"/>
<dbReference type="AlphaFoldDB" id="F8QER6"/>
<accession>F8QER6</accession>
<keyword evidence="2" id="KW-1185">Reference proteome</keyword>
<evidence type="ECO:0000313" key="2">
    <source>
        <dbReference type="Proteomes" id="UP000008063"/>
    </source>
</evidence>
<protein>
    <submittedName>
        <fullName evidence="1">Uncharacterized protein</fullName>
    </submittedName>
</protein>
<sequence>MQCLQVIPGKQDEDVKKINAEPSDLLIPSLEIPPARSDQTFCSPGYDIVPSPRLS</sequence>